<dbReference type="PANTHER" id="PTHR16320:SF23">
    <property type="entry name" value="SPHINGOMYELINASE C 1"/>
    <property type="match status" value="1"/>
</dbReference>
<evidence type="ECO:0000259" key="1">
    <source>
        <dbReference type="Pfam" id="PF03372"/>
    </source>
</evidence>
<dbReference type="AlphaFoldDB" id="A0A382SZ94"/>
<sequence>MRSQDARNGSIRVLTWNLYLRPRIISALLDLPKLPERRRRIRGILRVIDRGKYDILCLQEAFLRATKRALLRRYPYFYRKLTHRFSLRLHSGLMILTRFPILNRSGVIFRGRLAGGRLADGWVDKGVMHAEVEMPDGPLHVFTTHLQAEGYPEVRRAQIHQAAAFIKEYKGSA</sequence>
<dbReference type="InterPro" id="IPR005135">
    <property type="entry name" value="Endo/exonuclease/phosphatase"/>
</dbReference>
<proteinExistence type="predicted"/>
<dbReference type="PANTHER" id="PTHR16320">
    <property type="entry name" value="SPHINGOMYELINASE FAMILY MEMBER"/>
    <property type="match status" value="1"/>
</dbReference>
<dbReference type="EMBL" id="UINC01132741">
    <property type="protein sequence ID" value="SVD15239.1"/>
    <property type="molecule type" value="Genomic_DNA"/>
</dbReference>
<dbReference type="InterPro" id="IPR038772">
    <property type="entry name" value="Sph/SMPD2-like"/>
</dbReference>
<protein>
    <recommendedName>
        <fullName evidence="1">Endonuclease/exonuclease/phosphatase domain-containing protein</fullName>
    </recommendedName>
</protein>
<organism evidence="2">
    <name type="scientific">marine metagenome</name>
    <dbReference type="NCBI Taxonomy" id="408172"/>
    <lineage>
        <taxon>unclassified sequences</taxon>
        <taxon>metagenomes</taxon>
        <taxon>ecological metagenomes</taxon>
    </lineage>
</organism>
<accession>A0A382SZ94</accession>
<feature type="non-terminal residue" evidence="2">
    <location>
        <position position="173"/>
    </location>
</feature>
<evidence type="ECO:0000313" key="2">
    <source>
        <dbReference type="EMBL" id="SVD15239.1"/>
    </source>
</evidence>
<dbReference type="InterPro" id="IPR036691">
    <property type="entry name" value="Endo/exonu/phosph_ase_sf"/>
</dbReference>
<dbReference type="Pfam" id="PF03372">
    <property type="entry name" value="Exo_endo_phos"/>
    <property type="match status" value="1"/>
</dbReference>
<name>A0A382SZ94_9ZZZZ</name>
<dbReference type="Gene3D" id="3.60.10.10">
    <property type="entry name" value="Endonuclease/exonuclease/phosphatase"/>
    <property type="match status" value="1"/>
</dbReference>
<dbReference type="SUPFAM" id="SSF56219">
    <property type="entry name" value="DNase I-like"/>
    <property type="match status" value="1"/>
</dbReference>
<gene>
    <name evidence="2" type="ORF">METZ01_LOCUS368093</name>
</gene>
<feature type="domain" description="Endonuclease/exonuclease/phosphatase" evidence="1">
    <location>
        <begin position="14"/>
        <end position="104"/>
    </location>
</feature>
<reference evidence="2" key="1">
    <citation type="submission" date="2018-05" db="EMBL/GenBank/DDBJ databases">
        <authorList>
            <person name="Lanie J.A."/>
            <person name="Ng W.-L."/>
            <person name="Kazmierczak K.M."/>
            <person name="Andrzejewski T.M."/>
            <person name="Davidsen T.M."/>
            <person name="Wayne K.J."/>
            <person name="Tettelin H."/>
            <person name="Glass J.I."/>
            <person name="Rusch D."/>
            <person name="Podicherti R."/>
            <person name="Tsui H.-C.T."/>
            <person name="Winkler M.E."/>
        </authorList>
    </citation>
    <scope>NUCLEOTIDE SEQUENCE</scope>
</reference>
<dbReference type="GO" id="GO:0004767">
    <property type="term" value="F:sphingomyelin phosphodiesterase activity"/>
    <property type="evidence" value="ECO:0007669"/>
    <property type="project" value="InterPro"/>
</dbReference>